<evidence type="ECO:0000313" key="1">
    <source>
        <dbReference type="EMBL" id="GAA4098777.1"/>
    </source>
</evidence>
<dbReference type="RefSeq" id="WP_344956949.1">
    <property type="nucleotide sequence ID" value="NZ_BAAAZG010000058.1"/>
</dbReference>
<protein>
    <recommendedName>
        <fullName evidence="3">MftR C-terminal domain-containing protein</fullName>
    </recommendedName>
</protein>
<comment type="caution">
    <text evidence="1">The sequence shown here is derived from an EMBL/GenBank/DDBJ whole genome shotgun (WGS) entry which is preliminary data.</text>
</comment>
<evidence type="ECO:0008006" key="3">
    <source>
        <dbReference type="Google" id="ProtNLM"/>
    </source>
</evidence>
<organism evidence="1 2">
    <name type="scientific">Actinomadura miaoliensis</name>
    <dbReference type="NCBI Taxonomy" id="430685"/>
    <lineage>
        <taxon>Bacteria</taxon>
        <taxon>Bacillati</taxon>
        <taxon>Actinomycetota</taxon>
        <taxon>Actinomycetes</taxon>
        <taxon>Streptosporangiales</taxon>
        <taxon>Thermomonosporaceae</taxon>
        <taxon>Actinomadura</taxon>
    </lineage>
</organism>
<dbReference type="EMBL" id="BAAAZG010000058">
    <property type="protein sequence ID" value="GAA4098777.1"/>
    <property type="molecule type" value="Genomic_DNA"/>
</dbReference>
<name>A0ABP7WWS7_9ACTN</name>
<keyword evidence="2" id="KW-1185">Reference proteome</keyword>
<evidence type="ECO:0000313" key="2">
    <source>
        <dbReference type="Proteomes" id="UP001500683"/>
    </source>
</evidence>
<reference evidence="2" key="1">
    <citation type="journal article" date="2019" name="Int. J. Syst. Evol. Microbiol.">
        <title>The Global Catalogue of Microorganisms (GCM) 10K type strain sequencing project: providing services to taxonomists for standard genome sequencing and annotation.</title>
        <authorList>
            <consortium name="The Broad Institute Genomics Platform"/>
            <consortium name="The Broad Institute Genome Sequencing Center for Infectious Disease"/>
            <person name="Wu L."/>
            <person name="Ma J."/>
        </authorList>
    </citation>
    <scope>NUCLEOTIDE SEQUENCE [LARGE SCALE GENOMIC DNA]</scope>
    <source>
        <strain evidence="2">JCM 16702</strain>
    </source>
</reference>
<sequence>MRGQLALENVTALVTIVLTDDPDNTLGGALDRAVAELGEASDVALASAVGSVAVVLLDRLAGATGRDREELWREIAHGLAVCEIGKEQEG</sequence>
<dbReference type="Proteomes" id="UP001500683">
    <property type="component" value="Unassembled WGS sequence"/>
</dbReference>
<accession>A0ABP7WWS7</accession>
<gene>
    <name evidence="1" type="ORF">GCM10022214_74260</name>
</gene>
<proteinExistence type="predicted"/>